<organism evidence="6 7">
    <name type="scientific">Deinandra increscens subsp. villosa</name>
    <dbReference type="NCBI Taxonomy" id="3103831"/>
    <lineage>
        <taxon>Eukaryota</taxon>
        <taxon>Viridiplantae</taxon>
        <taxon>Streptophyta</taxon>
        <taxon>Embryophyta</taxon>
        <taxon>Tracheophyta</taxon>
        <taxon>Spermatophyta</taxon>
        <taxon>Magnoliopsida</taxon>
        <taxon>eudicotyledons</taxon>
        <taxon>Gunneridae</taxon>
        <taxon>Pentapetalae</taxon>
        <taxon>asterids</taxon>
        <taxon>campanulids</taxon>
        <taxon>Asterales</taxon>
        <taxon>Asteraceae</taxon>
        <taxon>Asteroideae</taxon>
        <taxon>Heliantheae alliance</taxon>
        <taxon>Madieae</taxon>
        <taxon>Madiinae</taxon>
        <taxon>Deinandra</taxon>
    </lineage>
</organism>
<dbReference type="AlphaFoldDB" id="A0AAP0GI67"/>
<evidence type="ECO:0000313" key="6">
    <source>
        <dbReference type="EMBL" id="KAK9049557.1"/>
    </source>
</evidence>
<reference evidence="6 7" key="1">
    <citation type="submission" date="2024-04" db="EMBL/GenBank/DDBJ databases">
        <title>The reference genome of an endangered Asteraceae, Deinandra increscens subsp. villosa, native to the Central Coast of California.</title>
        <authorList>
            <person name="Guilliams M."/>
            <person name="Hasenstab-Lehman K."/>
            <person name="Meyer R."/>
            <person name="Mcevoy S."/>
        </authorList>
    </citation>
    <scope>NUCLEOTIDE SEQUENCE [LARGE SCALE GENOMIC DNA]</scope>
    <source>
        <tissue evidence="6">Leaf</tissue>
    </source>
</reference>
<dbReference type="InterPro" id="IPR003656">
    <property type="entry name" value="Znf_BED"/>
</dbReference>
<feature type="non-terminal residue" evidence="6">
    <location>
        <position position="169"/>
    </location>
</feature>
<dbReference type="EMBL" id="JBCNJP010006053">
    <property type="protein sequence ID" value="KAK9049557.1"/>
    <property type="molecule type" value="Genomic_DNA"/>
</dbReference>
<evidence type="ECO:0000256" key="4">
    <source>
        <dbReference type="SAM" id="MobiDB-lite"/>
    </source>
</evidence>
<evidence type="ECO:0000256" key="3">
    <source>
        <dbReference type="ARBA" id="ARBA00022833"/>
    </source>
</evidence>
<dbReference type="GO" id="GO:0003677">
    <property type="term" value="F:DNA binding"/>
    <property type="evidence" value="ECO:0007669"/>
    <property type="project" value="InterPro"/>
</dbReference>
<feature type="domain" description="BED-type" evidence="5">
    <location>
        <begin position="138"/>
        <end position="166"/>
    </location>
</feature>
<keyword evidence="3" id="KW-0862">Zinc</keyword>
<dbReference type="Pfam" id="PF02892">
    <property type="entry name" value="zf-BED"/>
    <property type="match status" value="1"/>
</dbReference>
<dbReference type="GO" id="GO:0008270">
    <property type="term" value="F:zinc ion binding"/>
    <property type="evidence" value="ECO:0007669"/>
    <property type="project" value="UniProtKB-KW"/>
</dbReference>
<accession>A0AAP0GI67</accession>
<dbReference type="Proteomes" id="UP001408789">
    <property type="component" value="Unassembled WGS sequence"/>
</dbReference>
<evidence type="ECO:0000313" key="7">
    <source>
        <dbReference type="Proteomes" id="UP001408789"/>
    </source>
</evidence>
<sequence>MGGRPEIHNQYARLIISDLLHTVISSTVANQPPISSTVANQPPPSLTSAVLTTIAADLAPSLQCPSSSDQSTTDHHRGTPSVRHSQKMEASCSESLSGSKKDAPVIDVDEENLKEPVDSVDDQAVEQDKKDGARQRSYVWKHFKRDEKVGKATCEFCKKAVAADSKVNG</sequence>
<feature type="region of interest" description="Disordered" evidence="4">
    <location>
        <begin position="61"/>
        <end position="135"/>
    </location>
</feature>
<keyword evidence="1" id="KW-0479">Metal-binding</keyword>
<proteinExistence type="predicted"/>
<comment type="caution">
    <text evidence="6">The sequence shown here is derived from an EMBL/GenBank/DDBJ whole genome shotgun (WGS) entry which is preliminary data.</text>
</comment>
<protein>
    <recommendedName>
        <fullName evidence="5">BED-type domain-containing protein</fullName>
    </recommendedName>
</protein>
<gene>
    <name evidence="6" type="ORF">SSX86_031474</name>
</gene>
<evidence type="ECO:0000256" key="1">
    <source>
        <dbReference type="ARBA" id="ARBA00022723"/>
    </source>
</evidence>
<evidence type="ECO:0000259" key="5">
    <source>
        <dbReference type="Pfam" id="PF02892"/>
    </source>
</evidence>
<name>A0AAP0GI67_9ASTR</name>
<keyword evidence="7" id="KW-1185">Reference proteome</keyword>
<evidence type="ECO:0000256" key="2">
    <source>
        <dbReference type="ARBA" id="ARBA00022771"/>
    </source>
</evidence>
<keyword evidence="2" id="KW-0863">Zinc-finger</keyword>